<reference evidence="1" key="1">
    <citation type="journal article" date="2013" name="Nat. Commun.">
        <title>Whole-genome sequencing of Oryza brachyantha reveals mechanisms underlying Oryza genome evolution.</title>
        <authorList>
            <person name="Chen J."/>
            <person name="Huang Q."/>
            <person name="Gao D."/>
            <person name="Wang J."/>
            <person name="Lang Y."/>
            <person name="Liu T."/>
            <person name="Li B."/>
            <person name="Bai Z."/>
            <person name="Luis Goicoechea J."/>
            <person name="Liang C."/>
            <person name="Chen C."/>
            <person name="Zhang W."/>
            <person name="Sun S."/>
            <person name="Liao Y."/>
            <person name="Zhang X."/>
            <person name="Yang L."/>
            <person name="Song C."/>
            <person name="Wang M."/>
            <person name="Shi J."/>
            <person name="Liu G."/>
            <person name="Liu J."/>
            <person name="Zhou H."/>
            <person name="Zhou W."/>
            <person name="Yu Q."/>
            <person name="An N."/>
            <person name="Chen Y."/>
            <person name="Cai Q."/>
            <person name="Wang B."/>
            <person name="Liu B."/>
            <person name="Min J."/>
            <person name="Huang Y."/>
            <person name="Wu H."/>
            <person name="Li Z."/>
            <person name="Zhang Y."/>
            <person name="Yin Y."/>
            <person name="Song W."/>
            <person name="Jiang J."/>
            <person name="Jackson S.A."/>
            <person name="Wing R.A."/>
            <person name="Wang J."/>
            <person name="Chen M."/>
        </authorList>
    </citation>
    <scope>NUCLEOTIDE SEQUENCE [LARGE SCALE GENOMIC DNA]</scope>
    <source>
        <strain evidence="1">cv. IRGC 101232</strain>
    </source>
</reference>
<evidence type="ECO:0000313" key="2">
    <source>
        <dbReference type="Proteomes" id="UP000006038"/>
    </source>
</evidence>
<proteinExistence type="predicted"/>
<keyword evidence="2" id="KW-1185">Reference proteome</keyword>
<dbReference type="Proteomes" id="UP000006038">
    <property type="component" value="Chromosome 12"/>
</dbReference>
<protein>
    <submittedName>
        <fullName evidence="1">Uncharacterized protein</fullName>
    </submittedName>
</protein>
<organism evidence="1">
    <name type="scientific">Oryza brachyantha</name>
    <name type="common">malo sina</name>
    <dbReference type="NCBI Taxonomy" id="4533"/>
    <lineage>
        <taxon>Eukaryota</taxon>
        <taxon>Viridiplantae</taxon>
        <taxon>Streptophyta</taxon>
        <taxon>Embryophyta</taxon>
        <taxon>Tracheophyta</taxon>
        <taxon>Spermatophyta</taxon>
        <taxon>Magnoliopsida</taxon>
        <taxon>Liliopsida</taxon>
        <taxon>Poales</taxon>
        <taxon>Poaceae</taxon>
        <taxon>BOP clade</taxon>
        <taxon>Oryzoideae</taxon>
        <taxon>Oryzeae</taxon>
        <taxon>Oryzinae</taxon>
        <taxon>Oryza</taxon>
    </lineage>
</organism>
<name>J3NE40_ORYBR</name>
<reference evidence="1" key="2">
    <citation type="submission" date="2013-04" db="UniProtKB">
        <authorList>
            <consortium name="EnsemblPlants"/>
        </authorList>
    </citation>
    <scope>IDENTIFICATION</scope>
</reference>
<dbReference type="Gramene" id="OB12G22480.1">
    <property type="protein sequence ID" value="OB12G22480.1"/>
    <property type="gene ID" value="OB12G22480"/>
</dbReference>
<dbReference type="AlphaFoldDB" id="J3NE40"/>
<sequence>MTHISVNCTKTCSAINSKVPMDYTCKEKEAICAGQKFPVCIFEKCGSHFLIF</sequence>
<dbReference type="EnsemblPlants" id="OB12G22480.1">
    <property type="protein sequence ID" value="OB12G22480.1"/>
    <property type="gene ID" value="OB12G22480"/>
</dbReference>
<evidence type="ECO:0000313" key="1">
    <source>
        <dbReference type="EnsemblPlants" id="OB12G22480.1"/>
    </source>
</evidence>
<accession>J3NE40</accession>
<dbReference type="HOGENOM" id="CLU_3093626_0_0_1"/>